<keyword evidence="1 6" id="KW-0963">Cytoplasm</keyword>
<dbReference type="HAMAP" id="MF_01877">
    <property type="entry name" value="16SrRNA_methyltr_I"/>
    <property type="match status" value="1"/>
</dbReference>
<comment type="similarity">
    <text evidence="6">Belongs to the methyltransferase superfamily. RsmI family.</text>
</comment>
<dbReference type="PANTHER" id="PTHR46111">
    <property type="entry name" value="RIBOSOMAL RNA SMALL SUBUNIT METHYLTRANSFERASE I"/>
    <property type="match status" value="1"/>
</dbReference>
<accession>A0A1F5ZT50</accession>
<feature type="domain" description="Tetrapyrrole methylase" evidence="8">
    <location>
        <begin position="3"/>
        <end position="163"/>
    </location>
</feature>
<evidence type="ECO:0000259" key="8">
    <source>
        <dbReference type="Pfam" id="PF00590"/>
    </source>
</evidence>
<comment type="catalytic activity">
    <reaction evidence="6">
        <text>cytidine(1402) in 16S rRNA + S-adenosyl-L-methionine = 2'-O-methylcytidine(1402) in 16S rRNA + S-adenosyl-L-homocysteine + H(+)</text>
        <dbReference type="Rhea" id="RHEA:42924"/>
        <dbReference type="Rhea" id="RHEA-COMP:10285"/>
        <dbReference type="Rhea" id="RHEA-COMP:10286"/>
        <dbReference type="ChEBI" id="CHEBI:15378"/>
        <dbReference type="ChEBI" id="CHEBI:57856"/>
        <dbReference type="ChEBI" id="CHEBI:59789"/>
        <dbReference type="ChEBI" id="CHEBI:74495"/>
        <dbReference type="ChEBI" id="CHEBI:82748"/>
        <dbReference type="EC" id="2.1.1.198"/>
    </reaction>
</comment>
<dbReference type="Gene3D" id="3.40.1010.10">
    <property type="entry name" value="Cobalt-precorrin-4 Transmethylase, Domain 1"/>
    <property type="match status" value="1"/>
</dbReference>
<reference evidence="9 10" key="1">
    <citation type="journal article" date="2016" name="Nat. Commun.">
        <title>Thousands of microbial genomes shed light on interconnected biogeochemical processes in an aquifer system.</title>
        <authorList>
            <person name="Anantharaman K."/>
            <person name="Brown C.T."/>
            <person name="Hug L.A."/>
            <person name="Sharon I."/>
            <person name="Castelle C.J."/>
            <person name="Probst A.J."/>
            <person name="Thomas B.C."/>
            <person name="Singh A."/>
            <person name="Wilkins M.J."/>
            <person name="Karaoz U."/>
            <person name="Brodie E.L."/>
            <person name="Williams K.H."/>
            <person name="Hubbard S.S."/>
            <person name="Banfield J.F."/>
        </authorList>
    </citation>
    <scope>NUCLEOTIDE SEQUENCE [LARGE SCALE GENOMIC DNA]</scope>
</reference>
<evidence type="ECO:0000256" key="1">
    <source>
        <dbReference type="ARBA" id="ARBA00022490"/>
    </source>
</evidence>
<dbReference type="InterPro" id="IPR000878">
    <property type="entry name" value="4pyrrol_Mease"/>
</dbReference>
<dbReference type="CDD" id="cd11648">
    <property type="entry name" value="RsmI"/>
    <property type="match status" value="1"/>
</dbReference>
<name>A0A1F5ZT50_9BACT</name>
<proteinExistence type="inferred from homology"/>
<dbReference type="SUPFAM" id="SSF53790">
    <property type="entry name" value="Tetrapyrrole methylase"/>
    <property type="match status" value="2"/>
</dbReference>
<organism evidence="9 10">
    <name type="scientific">Candidatus Gottesmanbacteria bacterium RIFCSPHIGHO2_02_FULL_39_11</name>
    <dbReference type="NCBI Taxonomy" id="1798382"/>
    <lineage>
        <taxon>Bacteria</taxon>
        <taxon>Candidatus Gottesmaniibacteriota</taxon>
    </lineage>
</organism>
<dbReference type="InterPro" id="IPR035996">
    <property type="entry name" value="4pyrrol_Methylase_sf"/>
</dbReference>
<dbReference type="PROSITE" id="PS01296">
    <property type="entry name" value="RSMI"/>
    <property type="match status" value="1"/>
</dbReference>
<dbReference type="EMBL" id="MFJL01000021">
    <property type="protein sequence ID" value="OGG15619.1"/>
    <property type="molecule type" value="Genomic_DNA"/>
</dbReference>
<keyword evidence="3 6" id="KW-0489">Methyltransferase</keyword>
<dbReference type="GO" id="GO:0005737">
    <property type="term" value="C:cytoplasm"/>
    <property type="evidence" value="ECO:0007669"/>
    <property type="project" value="UniProtKB-SubCell"/>
</dbReference>
<protein>
    <recommendedName>
        <fullName evidence="6">Ribosomal RNA small subunit methyltransferase I</fullName>
        <ecNumber evidence="6">2.1.1.198</ecNumber>
    </recommendedName>
    <alternativeName>
        <fullName evidence="6">16S rRNA 2'-O-ribose C1402 methyltransferase</fullName>
    </alternativeName>
    <alternativeName>
        <fullName evidence="6">rRNA (cytidine-2'-O-)-methyltransferase RsmI</fullName>
    </alternativeName>
</protein>
<dbReference type="PIRSF" id="PIRSF005917">
    <property type="entry name" value="MTase_YraL"/>
    <property type="match status" value="1"/>
</dbReference>
<evidence type="ECO:0000256" key="2">
    <source>
        <dbReference type="ARBA" id="ARBA00022552"/>
    </source>
</evidence>
<dbReference type="EC" id="2.1.1.198" evidence="6"/>
<sequence length="295" mass="33026">MSTLYIVSTPIGNIEDVTIRAIKILMSVPVIACEDTRVTGQLRKLIREHFLNVAILAENRHAELVSASSENQNQTLNQVQGDEETPLFISYRDENEELKTSEIIEILESGKDVALVSDAGTPLISDPGFKLIRVCIKRNITITAVPGPTSIITALTLSGLPTQPFWYFGYLPEKEGKRKKMLERIKKMFSSHSESDSDREKPALSADRNPVGKSENQRDPSQSLRMTLFPTICFLASPHRLSDELTSIRNVFGDIEIVVARELTKLHEEVYRGKVSDALTHFSNPKGEFVILFQA</sequence>
<dbReference type="GO" id="GO:0070677">
    <property type="term" value="F:rRNA (cytosine-2'-O-)-methyltransferase activity"/>
    <property type="evidence" value="ECO:0007669"/>
    <property type="project" value="UniProtKB-UniRule"/>
</dbReference>
<evidence type="ECO:0000313" key="9">
    <source>
        <dbReference type="EMBL" id="OGG15619.1"/>
    </source>
</evidence>
<dbReference type="Gene3D" id="3.30.950.10">
    <property type="entry name" value="Methyltransferase, Cobalt-precorrin-4 Transmethylase, Domain 2"/>
    <property type="match status" value="1"/>
</dbReference>
<dbReference type="STRING" id="1798382.A3D77_04725"/>
<evidence type="ECO:0000256" key="5">
    <source>
        <dbReference type="ARBA" id="ARBA00022691"/>
    </source>
</evidence>
<evidence type="ECO:0000256" key="6">
    <source>
        <dbReference type="HAMAP-Rule" id="MF_01877"/>
    </source>
</evidence>
<evidence type="ECO:0000256" key="3">
    <source>
        <dbReference type="ARBA" id="ARBA00022603"/>
    </source>
</evidence>
<gene>
    <name evidence="6" type="primary">rsmI</name>
    <name evidence="9" type="ORF">A3D77_04725</name>
</gene>
<keyword evidence="5 6" id="KW-0949">S-adenosyl-L-methionine</keyword>
<comment type="subcellular location">
    <subcellularLocation>
        <location evidence="6">Cytoplasm</location>
    </subcellularLocation>
</comment>
<dbReference type="Pfam" id="PF00590">
    <property type="entry name" value="TP_methylase"/>
    <property type="match status" value="1"/>
</dbReference>
<comment type="caution">
    <text evidence="9">The sequence shown here is derived from an EMBL/GenBank/DDBJ whole genome shotgun (WGS) entry which is preliminary data.</text>
</comment>
<feature type="compositionally biased region" description="Basic and acidic residues" evidence="7">
    <location>
        <begin position="193"/>
        <end position="202"/>
    </location>
</feature>
<dbReference type="PANTHER" id="PTHR46111:SF1">
    <property type="entry name" value="RIBOSOMAL RNA SMALL SUBUNIT METHYLTRANSFERASE I"/>
    <property type="match status" value="1"/>
</dbReference>
<keyword evidence="4 6" id="KW-0808">Transferase</keyword>
<dbReference type="Proteomes" id="UP000176923">
    <property type="component" value="Unassembled WGS sequence"/>
</dbReference>
<dbReference type="InterPro" id="IPR014776">
    <property type="entry name" value="4pyrrole_Mease_sub2"/>
</dbReference>
<feature type="region of interest" description="Disordered" evidence="7">
    <location>
        <begin position="189"/>
        <end position="221"/>
    </location>
</feature>
<keyword evidence="2 6" id="KW-0698">rRNA processing</keyword>
<evidence type="ECO:0000313" key="10">
    <source>
        <dbReference type="Proteomes" id="UP000176923"/>
    </source>
</evidence>
<dbReference type="AlphaFoldDB" id="A0A1F5ZT50"/>
<evidence type="ECO:0000256" key="4">
    <source>
        <dbReference type="ARBA" id="ARBA00022679"/>
    </source>
</evidence>
<dbReference type="InterPro" id="IPR014777">
    <property type="entry name" value="4pyrrole_Mease_sub1"/>
</dbReference>
<dbReference type="InterPro" id="IPR008189">
    <property type="entry name" value="rRNA_ssu_MeTfrase_I"/>
</dbReference>
<dbReference type="InterPro" id="IPR018063">
    <property type="entry name" value="SAM_MeTrfase_RsmI_CS"/>
</dbReference>
<comment type="function">
    <text evidence="6">Catalyzes the 2'-O-methylation of the ribose of cytidine 1402 (C1402) in 16S rRNA.</text>
</comment>
<evidence type="ECO:0000256" key="7">
    <source>
        <dbReference type="SAM" id="MobiDB-lite"/>
    </source>
</evidence>